<evidence type="ECO:0000256" key="7">
    <source>
        <dbReference type="ARBA" id="ARBA00022840"/>
    </source>
</evidence>
<dbReference type="InterPro" id="IPR027417">
    <property type="entry name" value="P-loop_NTPase"/>
</dbReference>
<evidence type="ECO:0000256" key="8">
    <source>
        <dbReference type="ARBA" id="ARBA00023118"/>
    </source>
</evidence>
<dbReference type="GO" id="GO:0046872">
    <property type="term" value="F:metal ion binding"/>
    <property type="evidence" value="ECO:0007669"/>
    <property type="project" value="UniProtKB-KW"/>
</dbReference>
<proteinExistence type="inferred from homology"/>
<evidence type="ECO:0000256" key="6">
    <source>
        <dbReference type="ARBA" id="ARBA00022806"/>
    </source>
</evidence>
<evidence type="ECO:0000256" key="5">
    <source>
        <dbReference type="ARBA" id="ARBA00022801"/>
    </source>
</evidence>
<keyword evidence="3" id="KW-0479">Metal-binding</keyword>
<dbReference type="Gene3D" id="1.10.3210.30">
    <property type="match status" value="1"/>
</dbReference>
<dbReference type="NCBIfam" id="TIGR02562">
    <property type="entry name" value="cas3_yersinia"/>
    <property type="match status" value="1"/>
</dbReference>
<dbReference type="InterPro" id="IPR013395">
    <property type="entry name" value="CRISPR-assoc_Cas3_yers"/>
</dbReference>
<dbReference type="InterPro" id="IPR054712">
    <property type="entry name" value="Cas3-like_dom"/>
</dbReference>
<dbReference type="AlphaFoldDB" id="A0A1H3KGM6"/>
<comment type="similarity">
    <text evidence="2">In the central section; belongs to the CRISPR-associated helicase Cas3 family.</text>
</comment>
<dbReference type="GO" id="GO:0004519">
    <property type="term" value="F:endonuclease activity"/>
    <property type="evidence" value="ECO:0007669"/>
    <property type="project" value="UniProtKB-KW"/>
</dbReference>
<evidence type="ECO:0000259" key="9">
    <source>
        <dbReference type="PROSITE" id="PS51643"/>
    </source>
</evidence>
<evidence type="ECO:0000313" key="11">
    <source>
        <dbReference type="Proteomes" id="UP000199035"/>
    </source>
</evidence>
<evidence type="ECO:0000313" key="10">
    <source>
        <dbReference type="EMBL" id="SDY51283.1"/>
    </source>
</evidence>
<keyword evidence="6 10" id="KW-0347">Helicase</keyword>
<evidence type="ECO:0000256" key="2">
    <source>
        <dbReference type="ARBA" id="ARBA00009046"/>
    </source>
</evidence>
<dbReference type="STRING" id="595670.SAMN05421643_11276"/>
<keyword evidence="7" id="KW-0067">ATP-binding</keyword>
<evidence type="ECO:0000256" key="3">
    <source>
        <dbReference type="ARBA" id="ARBA00022723"/>
    </source>
</evidence>
<dbReference type="PROSITE" id="PS51643">
    <property type="entry name" value="HD_CAS3"/>
    <property type="match status" value="1"/>
</dbReference>
<dbReference type="GO" id="GO:0051607">
    <property type="term" value="P:defense response to virus"/>
    <property type="evidence" value="ECO:0007669"/>
    <property type="project" value="UniProtKB-KW"/>
</dbReference>
<organism evidence="10 11">
    <name type="scientific">Acinetobacter kyonggiensis</name>
    <dbReference type="NCBI Taxonomy" id="595670"/>
    <lineage>
        <taxon>Bacteria</taxon>
        <taxon>Pseudomonadati</taxon>
        <taxon>Pseudomonadota</taxon>
        <taxon>Gammaproteobacteria</taxon>
        <taxon>Moraxellales</taxon>
        <taxon>Moraxellaceae</taxon>
        <taxon>Acinetobacter</taxon>
    </lineage>
</organism>
<keyword evidence="10" id="KW-0255">Endonuclease</keyword>
<keyword evidence="11" id="KW-1185">Reference proteome</keyword>
<dbReference type="GO" id="GO:0005524">
    <property type="term" value="F:ATP binding"/>
    <property type="evidence" value="ECO:0007669"/>
    <property type="project" value="UniProtKB-KW"/>
</dbReference>
<dbReference type="Pfam" id="PF22590">
    <property type="entry name" value="Cas3-like_C_2"/>
    <property type="match status" value="1"/>
</dbReference>
<dbReference type="Pfam" id="PF21384">
    <property type="entry name" value="Cas3_I-F_Cas2"/>
    <property type="match status" value="1"/>
</dbReference>
<feature type="domain" description="HD Cas3-type" evidence="9">
    <location>
        <begin position="102"/>
        <end position="337"/>
    </location>
</feature>
<dbReference type="RefSeq" id="WP_092690610.1">
    <property type="nucleotide sequence ID" value="NZ_FNPK01000012.1"/>
</dbReference>
<keyword evidence="4" id="KW-0547">Nucleotide-binding</keyword>
<evidence type="ECO:0000256" key="1">
    <source>
        <dbReference type="ARBA" id="ARBA00006847"/>
    </source>
</evidence>
<dbReference type="SUPFAM" id="SSF52540">
    <property type="entry name" value="P-loop containing nucleoside triphosphate hydrolases"/>
    <property type="match status" value="1"/>
</dbReference>
<dbReference type="GO" id="GO:0004386">
    <property type="term" value="F:helicase activity"/>
    <property type="evidence" value="ECO:0007669"/>
    <property type="project" value="UniProtKB-KW"/>
</dbReference>
<dbReference type="InterPro" id="IPR038257">
    <property type="entry name" value="CRISPR-assoc_Cas3_HD_sf"/>
</dbReference>
<dbReference type="Proteomes" id="UP000199035">
    <property type="component" value="Unassembled WGS sequence"/>
</dbReference>
<accession>A0A1H3KGM6</accession>
<comment type="similarity">
    <text evidence="1">In the N-terminal section; belongs to the CRISPR-associated nuclease Cas3-HD family.</text>
</comment>
<reference evidence="11" key="1">
    <citation type="submission" date="2016-10" db="EMBL/GenBank/DDBJ databases">
        <authorList>
            <person name="Varghese N."/>
            <person name="Submissions S."/>
        </authorList>
    </citation>
    <scope>NUCLEOTIDE SEQUENCE [LARGE SCALE GENOMIC DNA]</scope>
    <source>
        <strain evidence="11">ANC 5109</strain>
    </source>
</reference>
<dbReference type="InterPro" id="IPR006483">
    <property type="entry name" value="CRISPR-assoc_Cas3_HD"/>
</dbReference>
<evidence type="ECO:0000256" key="4">
    <source>
        <dbReference type="ARBA" id="ARBA00022741"/>
    </source>
</evidence>
<name>A0A1H3KGM6_9GAMM</name>
<keyword evidence="8" id="KW-0051">Antiviral defense</keyword>
<dbReference type="InterPro" id="IPR048823">
    <property type="entry name" value="Cas3_I-F_Cas2"/>
</dbReference>
<protein>
    <submittedName>
        <fullName evidence="10">CRISPR-associated endonuclease/helicase Cas3</fullName>
    </submittedName>
</protein>
<keyword evidence="5" id="KW-0378">Hydrolase</keyword>
<sequence>MIVTFISQCEKKAISRTHRVLDAFADRIGDNTWQTVITEEGFIAVKKLLRKTVTRNTAVSCHWIRGRRRSELLWVVGNRNKFNSEGIVPVNRTAKSLQPWKSSHLWQNLELVAIASGIAGLFHDFGKANDLFQAKLNPEIKTEKGYEPYRHEWISLKIFEAFVADQNDQQWLAQLGNLQSSDENKWLEKLVKMQSRSKLGDIFSHLPQFAQLVAWLIVSHHRLPIYPFFEDQPPVLNINKSGSLQYADLSQYWLSECDVKWNSPNCIKYEWSQAEIDKNWTFSFGLPVRSQEWRLKAQLLSKRGCNQISQIQQLNWLNDPLTMHLSRLMLMMTDHWYSAQDARGELQDQSYQAYANTDSERKLKQKLDEHNLAVGFYAYIYSRKLPQFIAELPELGVNQILDRGFENADPQLSEWQDKAVKLCKKLNIRSNECGFFGINMASTGKGKTIANARIMYALSDIEKGTRFSIALGLRTLTTQTGDALKQNLKLDESDIATIIGSSAIQRIQKAMQQDKGTQKQEQLLVDLEKNEFAMRGSESLEDTEDCFDVDYPNIEPDSLLKTWFSKDPKIQKLLHAPILVSTIDYLIPATESLRGGRQIAPILRLLSSDLILDEPDEFGLDNLPALSRLVNWAGMLGAKVLLSSATIPPAMAFALYESYVSGRQKYQQAMLGHQQKKPIVCAWFDEFAVKDIEASNVAEFCKHHVLYVNDRIKKLREDENKLRKAKILDIQQGQSIQEKVVNTLLKGIAEAHAYHHQSNEKGIEISLGVIRFANINPLVQVAQYLLTQPIDDQTMLHYCVYHSKFTLAQRSFIEEKLDRILNRKTADKIWTQPEISSAINQYPNIKRHIFIVLATSVCEVGRDHDYDWAIAEPSSMRSLVQLAGRIQRHRKQNVMKENLFILNQNIRALQNNKVAFTKPGFEGNDKSGRNLNENKEIRTLLAIEQYQYINAVPSICFIKPPSKAELPVFNDLVTLEQTAYTMTLLGARDEDNHARLWWCNALSWSGELQRRQPFRKSQAEKSLYLLPNSAGKMQWNSYDEKTYTFSIVDEIRSFKKLTFHQNSQMWFGADENQRYQEIEDILESSQRQVVLNYGEVSLLDDANIQYYYHPFLGVFLDKKL</sequence>
<gene>
    <name evidence="10" type="ORF">SAMN05421643_11276</name>
</gene>
<dbReference type="EMBL" id="FNPK01000012">
    <property type="protein sequence ID" value="SDY51283.1"/>
    <property type="molecule type" value="Genomic_DNA"/>
</dbReference>
<dbReference type="GO" id="GO:0016787">
    <property type="term" value="F:hydrolase activity"/>
    <property type="evidence" value="ECO:0007669"/>
    <property type="project" value="UniProtKB-KW"/>
</dbReference>
<keyword evidence="10" id="KW-0540">Nuclease</keyword>